<dbReference type="EMBL" id="RDQH01000331">
    <property type="protein sequence ID" value="RXI00083.1"/>
    <property type="molecule type" value="Genomic_DNA"/>
</dbReference>
<comment type="caution">
    <text evidence="1">The sequence shown here is derived from an EMBL/GenBank/DDBJ whole genome shotgun (WGS) entry which is preliminary data.</text>
</comment>
<proteinExistence type="predicted"/>
<dbReference type="AlphaFoldDB" id="A0A498K2U9"/>
<protein>
    <submittedName>
        <fullName evidence="1">Uncharacterized protein</fullName>
    </submittedName>
</protein>
<dbReference type="Proteomes" id="UP000290289">
    <property type="component" value="Chromosome 5"/>
</dbReference>
<gene>
    <name evidence="1" type="ORF">DVH24_030573</name>
</gene>
<reference evidence="1 2" key="1">
    <citation type="submission" date="2018-10" db="EMBL/GenBank/DDBJ databases">
        <title>A high-quality apple genome assembly.</title>
        <authorList>
            <person name="Hu J."/>
        </authorList>
    </citation>
    <scope>NUCLEOTIDE SEQUENCE [LARGE SCALE GENOMIC DNA]</scope>
    <source>
        <strain evidence="2">cv. HFTH1</strain>
        <tissue evidence="1">Young leaf</tissue>
    </source>
</reference>
<accession>A0A498K2U9</accession>
<sequence>MEGTTSAGRGKQWLQSKEVKALLETRVMAAIKEEQSERTGVGSWWRIREMSSAALEGEDCCCGQGRGGCWGGGGGVGWGVRKRVEEEDGF</sequence>
<evidence type="ECO:0000313" key="2">
    <source>
        <dbReference type="Proteomes" id="UP000290289"/>
    </source>
</evidence>
<keyword evidence="2" id="KW-1185">Reference proteome</keyword>
<name>A0A498K2U9_MALDO</name>
<organism evidence="1 2">
    <name type="scientific">Malus domestica</name>
    <name type="common">Apple</name>
    <name type="synonym">Pyrus malus</name>
    <dbReference type="NCBI Taxonomy" id="3750"/>
    <lineage>
        <taxon>Eukaryota</taxon>
        <taxon>Viridiplantae</taxon>
        <taxon>Streptophyta</taxon>
        <taxon>Embryophyta</taxon>
        <taxon>Tracheophyta</taxon>
        <taxon>Spermatophyta</taxon>
        <taxon>Magnoliopsida</taxon>
        <taxon>eudicotyledons</taxon>
        <taxon>Gunneridae</taxon>
        <taxon>Pentapetalae</taxon>
        <taxon>rosids</taxon>
        <taxon>fabids</taxon>
        <taxon>Rosales</taxon>
        <taxon>Rosaceae</taxon>
        <taxon>Amygdaloideae</taxon>
        <taxon>Maleae</taxon>
        <taxon>Malus</taxon>
    </lineage>
</organism>
<evidence type="ECO:0000313" key="1">
    <source>
        <dbReference type="EMBL" id="RXI00083.1"/>
    </source>
</evidence>